<comment type="caution">
    <text evidence="3">The sequence shown here is derived from an EMBL/GenBank/DDBJ whole genome shotgun (WGS) entry which is preliminary data.</text>
</comment>
<feature type="compositionally biased region" description="Low complexity" evidence="1">
    <location>
        <begin position="169"/>
        <end position="193"/>
    </location>
</feature>
<feature type="region of interest" description="Disordered" evidence="1">
    <location>
        <begin position="121"/>
        <end position="262"/>
    </location>
</feature>
<dbReference type="RefSeq" id="WP_344355496.1">
    <property type="nucleotide sequence ID" value="NZ_BAAASR010000002.1"/>
</dbReference>
<feature type="compositionally biased region" description="Pro residues" evidence="1">
    <location>
        <begin position="244"/>
        <end position="257"/>
    </location>
</feature>
<name>A0ABP5YAR5_9ACTN</name>
<feature type="transmembrane region" description="Helical" evidence="2">
    <location>
        <begin position="85"/>
        <end position="106"/>
    </location>
</feature>
<feature type="region of interest" description="Disordered" evidence="1">
    <location>
        <begin position="45"/>
        <end position="82"/>
    </location>
</feature>
<organism evidence="3 4">
    <name type="scientific">Streptomyces gobitricini</name>
    <dbReference type="NCBI Taxonomy" id="68211"/>
    <lineage>
        <taxon>Bacteria</taxon>
        <taxon>Bacillati</taxon>
        <taxon>Actinomycetota</taxon>
        <taxon>Actinomycetes</taxon>
        <taxon>Kitasatosporales</taxon>
        <taxon>Streptomycetaceae</taxon>
        <taxon>Streptomyces</taxon>
    </lineage>
</organism>
<protein>
    <recommendedName>
        <fullName evidence="5">Zinc ribbon domain-containing protein</fullName>
    </recommendedName>
</protein>
<feature type="compositionally biased region" description="Basic and acidic residues" evidence="1">
    <location>
        <begin position="128"/>
        <end position="144"/>
    </location>
</feature>
<evidence type="ECO:0000256" key="1">
    <source>
        <dbReference type="SAM" id="MobiDB-lite"/>
    </source>
</evidence>
<gene>
    <name evidence="3" type="ORF">GCM10010393_03430</name>
</gene>
<feature type="compositionally biased region" description="Acidic residues" evidence="1">
    <location>
        <begin position="210"/>
        <end position="227"/>
    </location>
</feature>
<evidence type="ECO:0000313" key="3">
    <source>
        <dbReference type="EMBL" id="GAA2476793.1"/>
    </source>
</evidence>
<evidence type="ECO:0000313" key="4">
    <source>
        <dbReference type="Proteomes" id="UP001499942"/>
    </source>
</evidence>
<sequence>MDYCHQCQRHLNGALACAGCGTPVEELRHDDPQTFAADHVYELDRDEELPPAGPRRARGQARRAQPSRRARPVGRRARKRRGRKLLVGAGALVLAAGLLSLAELAIEHPGEDGAATAVRQEDQAFPEPRPEQPEGSARPDDPSPVKEPVATATSTPDGPEDGSGAVEKGPGASSGAPGASASAPADGSATGPSDPRPSADPEEPGTPGAPDEDDPAPGDPPTEEPETPDNPGKPGETGSARPTPANPPPTEPTPAPTPTESCDWFLWWCV</sequence>
<accession>A0ABP5YAR5</accession>
<keyword evidence="4" id="KW-1185">Reference proteome</keyword>
<proteinExistence type="predicted"/>
<dbReference type="Proteomes" id="UP001499942">
    <property type="component" value="Unassembled WGS sequence"/>
</dbReference>
<reference evidence="4" key="1">
    <citation type="journal article" date="2019" name="Int. J. Syst. Evol. Microbiol.">
        <title>The Global Catalogue of Microorganisms (GCM) 10K type strain sequencing project: providing services to taxonomists for standard genome sequencing and annotation.</title>
        <authorList>
            <consortium name="The Broad Institute Genomics Platform"/>
            <consortium name="The Broad Institute Genome Sequencing Center for Infectious Disease"/>
            <person name="Wu L."/>
            <person name="Ma J."/>
        </authorList>
    </citation>
    <scope>NUCLEOTIDE SEQUENCE [LARGE SCALE GENOMIC DNA]</scope>
    <source>
        <strain evidence="4">JCM 5062</strain>
    </source>
</reference>
<evidence type="ECO:0008006" key="5">
    <source>
        <dbReference type="Google" id="ProtNLM"/>
    </source>
</evidence>
<keyword evidence="2" id="KW-0812">Transmembrane</keyword>
<dbReference type="EMBL" id="BAAASR010000002">
    <property type="protein sequence ID" value="GAA2476793.1"/>
    <property type="molecule type" value="Genomic_DNA"/>
</dbReference>
<keyword evidence="2" id="KW-1133">Transmembrane helix</keyword>
<evidence type="ECO:0000256" key="2">
    <source>
        <dbReference type="SAM" id="Phobius"/>
    </source>
</evidence>
<feature type="compositionally biased region" description="Basic residues" evidence="1">
    <location>
        <begin position="55"/>
        <end position="82"/>
    </location>
</feature>
<keyword evidence="2" id="KW-0472">Membrane</keyword>